<dbReference type="InterPro" id="IPR036390">
    <property type="entry name" value="WH_DNA-bd_sf"/>
</dbReference>
<dbReference type="SMART" id="SM00347">
    <property type="entry name" value="HTH_MARR"/>
    <property type="match status" value="1"/>
</dbReference>
<dbReference type="Gene3D" id="1.10.10.10">
    <property type="entry name" value="Winged helix-like DNA-binding domain superfamily/Winged helix DNA-binding domain"/>
    <property type="match status" value="1"/>
</dbReference>
<evidence type="ECO:0000313" key="2">
    <source>
        <dbReference type="EMBL" id="MDT0342924.1"/>
    </source>
</evidence>
<evidence type="ECO:0000313" key="3">
    <source>
        <dbReference type="Proteomes" id="UP001183246"/>
    </source>
</evidence>
<dbReference type="PROSITE" id="PS50995">
    <property type="entry name" value="HTH_MARR_2"/>
    <property type="match status" value="1"/>
</dbReference>
<dbReference type="InterPro" id="IPR036388">
    <property type="entry name" value="WH-like_DNA-bd_sf"/>
</dbReference>
<dbReference type="Proteomes" id="UP001183246">
    <property type="component" value="Unassembled WGS sequence"/>
</dbReference>
<keyword evidence="3" id="KW-1185">Reference proteome</keyword>
<accession>A0ABU2MQP7</accession>
<proteinExistence type="predicted"/>
<organism evidence="2 3">
    <name type="scientific">Streptomyces litchfieldiae</name>
    <dbReference type="NCBI Taxonomy" id="3075543"/>
    <lineage>
        <taxon>Bacteria</taxon>
        <taxon>Bacillati</taxon>
        <taxon>Actinomycetota</taxon>
        <taxon>Actinomycetes</taxon>
        <taxon>Kitasatosporales</taxon>
        <taxon>Streptomycetaceae</taxon>
        <taxon>Streptomyces</taxon>
    </lineage>
</organism>
<dbReference type="InterPro" id="IPR039422">
    <property type="entry name" value="MarR/SlyA-like"/>
</dbReference>
<evidence type="ECO:0000259" key="1">
    <source>
        <dbReference type="PROSITE" id="PS50995"/>
    </source>
</evidence>
<name>A0ABU2MQP7_9ACTN</name>
<protein>
    <submittedName>
        <fullName evidence="2">MarR family transcriptional regulator</fullName>
    </submittedName>
</protein>
<dbReference type="Pfam" id="PF12802">
    <property type="entry name" value="MarR_2"/>
    <property type="match status" value="1"/>
</dbReference>
<dbReference type="PANTHER" id="PTHR33164:SF104">
    <property type="entry name" value="TRANSCRIPTIONAL REGULATORY PROTEIN"/>
    <property type="match status" value="1"/>
</dbReference>
<dbReference type="EMBL" id="JAVREL010000004">
    <property type="protein sequence ID" value="MDT0342924.1"/>
    <property type="molecule type" value="Genomic_DNA"/>
</dbReference>
<comment type="caution">
    <text evidence="2">The sequence shown here is derived from an EMBL/GenBank/DDBJ whole genome shotgun (WGS) entry which is preliminary data.</text>
</comment>
<dbReference type="RefSeq" id="WP_311704053.1">
    <property type="nucleotide sequence ID" value="NZ_JAVREL010000004.1"/>
</dbReference>
<gene>
    <name evidence="2" type="ORF">RM590_09880</name>
</gene>
<sequence length="165" mass="17538">MGDSDQVDELIASWKAELPEALGPATELVKRVMSLAAEMAAVTRRELPAFDLTPAEFDVLVTLRRIGPPYRLRPNELSGAVLLSSGGTSNIINRLGARCLVRRLEAPGDGRGALIELTDGGRALAERAVLAEAAAQEKLFAGLPPELVARATEALRAVGATLRRC</sequence>
<dbReference type="SUPFAM" id="SSF46785">
    <property type="entry name" value="Winged helix' DNA-binding domain"/>
    <property type="match status" value="1"/>
</dbReference>
<feature type="domain" description="HTH marR-type" evidence="1">
    <location>
        <begin position="25"/>
        <end position="164"/>
    </location>
</feature>
<dbReference type="InterPro" id="IPR000835">
    <property type="entry name" value="HTH_MarR-typ"/>
</dbReference>
<dbReference type="PANTHER" id="PTHR33164">
    <property type="entry name" value="TRANSCRIPTIONAL REGULATOR, MARR FAMILY"/>
    <property type="match status" value="1"/>
</dbReference>
<reference evidence="3" key="1">
    <citation type="submission" date="2023-07" db="EMBL/GenBank/DDBJ databases">
        <title>30 novel species of actinomycetes from the DSMZ collection.</title>
        <authorList>
            <person name="Nouioui I."/>
        </authorList>
    </citation>
    <scope>NUCLEOTIDE SEQUENCE [LARGE SCALE GENOMIC DNA]</scope>
    <source>
        <strain evidence="3">DSM 44938</strain>
    </source>
</reference>